<protein>
    <submittedName>
        <fullName evidence="1">Uncharacterized protein</fullName>
    </submittedName>
</protein>
<evidence type="ECO:0000313" key="1">
    <source>
        <dbReference type="EMBL" id="DAF93718.1"/>
    </source>
</evidence>
<proteinExistence type="predicted"/>
<dbReference type="EMBL" id="BK016086">
    <property type="protein sequence ID" value="DAF93718.1"/>
    <property type="molecule type" value="Genomic_DNA"/>
</dbReference>
<accession>A0A8S5UH66</accession>
<reference evidence="1" key="1">
    <citation type="journal article" date="2021" name="Proc. Natl. Acad. Sci. U.S.A.">
        <title>A Catalog of Tens of Thousands of Viruses from Human Metagenomes Reveals Hidden Associations with Chronic Diseases.</title>
        <authorList>
            <person name="Tisza M.J."/>
            <person name="Buck C.B."/>
        </authorList>
    </citation>
    <scope>NUCLEOTIDE SEQUENCE</scope>
    <source>
        <strain evidence="1">Ctshb19</strain>
    </source>
</reference>
<name>A0A8S5UH66_9CAUD</name>
<sequence>MNQEIAVASVPNQPVYSVGTEVWFHPAIRTLNLGALQDVAIRAKVLGITVRETQIQYELAMDVSTSKVGDYYEAIPLAQVDSFFVLTKDHLLELNGLDDADVYKSYASAIPSSAVIRKFAQRYQEIQNDLPHLRREIGRA</sequence>
<organism evidence="1">
    <name type="scientific">Myoviridae sp. ctshb19</name>
    <dbReference type="NCBI Taxonomy" id="2825194"/>
    <lineage>
        <taxon>Viruses</taxon>
        <taxon>Duplodnaviria</taxon>
        <taxon>Heunggongvirae</taxon>
        <taxon>Uroviricota</taxon>
        <taxon>Caudoviricetes</taxon>
    </lineage>
</organism>